<dbReference type="SMART" id="SM00304">
    <property type="entry name" value="HAMP"/>
    <property type="match status" value="1"/>
</dbReference>
<dbReference type="GO" id="GO:0005886">
    <property type="term" value="C:plasma membrane"/>
    <property type="evidence" value="ECO:0007669"/>
    <property type="project" value="UniProtKB-SubCell"/>
</dbReference>
<evidence type="ECO:0000256" key="11">
    <source>
        <dbReference type="ARBA" id="ARBA00023136"/>
    </source>
</evidence>
<keyword evidence="4" id="KW-1003">Cell membrane</keyword>
<evidence type="ECO:0000256" key="5">
    <source>
        <dbReference type="ARBA" id="ARBA00022553"/>
    </source>
</evidence>
<comment type="caution">
    <text evidence="15">The sequence shown here is derived from an EMBL/GenBank/DDBJ whole genome shotgun (WGS) entry which is preliminary data.</text>
</comment>
<dbReference type="EMBL" id="QUAE01000030">
    <property type="protein sequence ID" value="REJ06049.1"/>
    <property type="molecule type" value="Genomic_DNA"/>
</dbReference>
<dbReference type="EC" id="2.7.13.3" evidence="3"/>
<dbReference type="InterPro" id="IPR010559">
    <property type="entry name" value="Sig_transdc_His_kin_internal"/>
</dbReference>
<evidence type="ECO:0000256" key="4">
    <source>
        <dbReference type="ARBA" id="ARBA00022475"/>
    </source>
</evidence>
<evidence type="ECO:0000256" key="7">
    <source>
        <dbReference type="ARBA" id="ARBA00022741"/>
    </source>
</evidence>
<dbReference type="GO" id="GO:0000155">
    <property type="term" value="F:phosphorelay sensor kinase activity"/>
    <property type="evidence" value="ECO:0007669"/>
    <property type="project" value="InterPro"/>
</dbReference>
<dbReference type="GO" id="GO:0005524">
    <property type="term" value="F:ATP binding"/>
    <property type="evidence" value="ECO:0007669"/>
    <property type="project" value="UniProtKB-KW"/>
</dbReference>
<evidence type="ECO:0000256" key="8">
    <source>
        <dbReference type="ARBA" id="ARBA00022777"/>
    </source>
</evidence>
<evidence type="ECO:0000256" key="1">
    <source>
        <dbReference type="ARBA" id="ARBA00000085"/>
    </source>
</evidence>
<keyword evidence="11 12" id="KW-0472">Membrane</keyword>
<keyword evidence="16" id="KW-1185">Reference proteome</keyword>
<evidence type="ECO:0000259" key="14">
    <source>
        <dbReference type="PROSITE" id="PS50885"/>
    </source>
</evidence>
<protein>
    <recommendedName>
        <fullName evidence="3">histidine kinase</fullName>
        <ecNumber evidence="3">2.7.13.3</ecNumber>
    </recommendedName>
</protein>
<keyword evidence="12" id="KW-0812">Transmembrane</keyword>
<dbReference type="SUPFAM" id="SSF158472">
    <property type="entry name" value="HAMP domain-like"/>
    <property type="match status" value="1"/>
</dbReference>
<dbReference type="Proteomes" id="UP000256305">
    <property type="component" value="Unassembled WGS sequence"/>
</dbReference>
<dbReference type="InterPro" id="IPR050640">
    <property type="entry name" value="Bact_2-comp_sensor_kinase"/>
</dbReference>
<keyword evidence="8" id="KW-0418">Kinase</keyword>
<proteinExistence type="predicted"/>
<dbReference type="PROSITE" id="PS50109">
    <property type="entry name" value="HIS_KIN"/>
    <property type="match status" value="1"/>
</dbReference>
<dbReference type="InterPro" id="IPR003660">
    <property type="entry name" value="HAMP_dom"/>
</dbReference>
<feature type="transmembrane region" description="Helical" evidence="12">
    <location>
        <begin position="21"/>
        <end position="42"/>
    </location>
</feature>
<keyword evidence="10" id="KW-0902">Two-component regulatory system</keyword>
<evidence type="ECO:0000313" key="15">
    <source>
        <dbReference type="EMBL" id="REJ06049.1"/>
    </source>
</evidence>
<keyword evidence="6" id="KW-0808">Transferase</keyword>
<name>A0A3E0IZK6_9BACI</name>
<comment type="catalytic activity">
    <reaction evidence="1">
        <text>ATP + protein L-histidine = ADP + protein N-phospho-L-histidine.</text>
        <dbReference type="EC" id="2.7.13.3"/>
    </reaction>
</comment>
<evidence type="ECO:0000256" key="2">
    <source>
        <dbReference type="ARBA" id="ARBA00004651"/>
    </source>
</evidence>
<evidence type="ECO:0000256" key="9">
    <source>
        <dbReference type="ARBA" id="ARBA00022840"/>
    </source>
</evidence>
<dbReference type="Gene3D" id="3.30.565.10">
    <property type="entry name" value="Histidine kinase-like ATPase, C-terminal domain"/>
    <property type="match status" value="1"/>
</dbReference>
<keyword evidence="9" id="KW-0067">ATP-binding</keyword>
<dbReference type="PANTHER" id="PTHR34220">
    <property type="entry name" value="SENSOR HISTIDINE KINASE YPDA"/>
    <property type="match status" value="1"/>
</dbReference>
<comment type="subcellular location">
    <subcellularLocation>
        <location evidence="2">Cell membrane</location>
        <topology evidence="2">Multi-pass membrane protein</topology>
    </subcellularLocation>
</comment>
<dbReference type="Pfam" id="PF06580">
    <property type="entry name" value="His_kinase"/>
    <property type="match status" value="1"/>
</dbReference>
<dbReference type="SUPFAM" id="SSF55874">
    <property type="entry name" value="ATPase domain of HSP90 chaperone/DNA topoisomerase II/histidine kinase"/>
    <property type="match status" value="1"/>
</dbReference>
<dbReference type="CDD" id="cd06225">
    <property type="entry name" value="HAMP"/>
    <property type="match status" value="1"/>
</dbReference>
<feature type="domain" description="HAMP" evidence="14">
    <location>
        <begin position="338"/>
        <end position="390"/>
    </location>
</feature>
<dbReference type="InterPro" id="IPR003594">
    <property type="entry name" value="HATPase_dom"/>
</dbReference>
<feature type="domain" description="Histidine kinase" evidence="13">
    <location>
        <begin position="373"/>
        <end position="616"/>
    </location>
</feature>
<dbReference type="PANTHER" id="PTHR34220:SF7">
    <property type="entry name" value="SENSOR HISTIDINE KINASE YPDA"/>
    <property type="match status" value="1"/>
</dbReference>
<dbReference type="Gene3D" id="6.10.340.10">
    <property type="match status" value="1"/>
</dbReference>
<reference evidence="15 16" key="1">
    <citation type="submission" date="2018-08" db="EMBL/GenBank/DDBJ databases">
        <title>Genome sequence of Halobacillus trueperi KCTC 3686.</title>
        <authorList>
            <person name="Cho K.H."/>
            <person name="Kwak M.-J."/>
            <person name="Kim B.-Y."/>
            <person name="Chun J."/>
        </authorList>
    </citation>
    <scope>NUCLEOTIDE SEQUENCE [LARGE SCALE GENOMIC DNA]</scope>
    <source>
        <strain evidence="15 16">KCTC 3686</strain>
    </source>
</reference>
<dbReference type="PROSITE" id="PS50885">
    <property type="entry name" value="HAMP"/>
    <property type="match status" value="1"/>
</dbReference>
<evidence type="ECO:0000259" key="13">
    <source>
        <dbReference type="PROSITE" id="PS50109"/>
    </source>
</evidence>
<evidence type="ECO:0000256" key="10">
    <source>
        <dbReference type="ARBA" id="ARBA00023012"/>
    </source>
</evidence>
<evidence type="ECO:0000256" key="3">
    <source>
        <dbReference type="ARBA" id="ARBA00012438"/>
    </source>
</evidence>
<sequence length="625" mass="72397">MGVKWKKIFKRIGGWMSQLSLHKKLVVLYVVIILVPILIFTWNISKNRFESSIYDTKRESEYLVELEKMNIEENKEKIRRTAQIVVANQELTEFISQKEEQEVKQLLDFKNETFSDVLQLKYNNPAIEDINVYAANDQVKEMWPLIYDERRIENSDWFGELLEYEGTEMWKLNHQEDVASEGETLQDPQKISLYRELEYPKDEHLGLIKVTMLLENFFPKVFNHVENMESQMFVLDANRIHFEQSQSLLKDIKMSPKELKEKFDQKNTGDVNQTMMFPNEEVPFLIVSSYEEDLGIHLMHVKSLENTFMERDQLRTMIILGALSLIVLLSLITHGLVSLILKKLHLLIESMKKVEKGDFTVDVDIQSGDEIGRLSNHYRNMLSKINTLIAESVNKEAATKEAELHALKMQIDSHFLYNTLENIKMMAEIDGKYDISDALTSLGEMMRYNLKWKKDFVSLQEEVNHIRNYIELMNIRLDHRLDLQIDIPPHLEGQEVLKMTFQPIVENSVKHGLQHILNERKGIISIRAYTEGKDIKVVLTDNGDGMEPGTLQNLRVSLSEGTDTAETSKRMKTGSGIGLYNVHERVQLYYGKEYGLTINSKEGHYTEVIVTIPCLVIKEGGGLSA</sequence>
<evidence type="ECO:0000313" key="16">
    <source>
        <dbReference type="Proteomes" id="UP000256305"/>
    </source>
</evidence>
<accession>A0A3E0IZK6</accession>
<organism evidence="15 16">
    <name type="scientific">Halobacillus trueperi</name>
    <dbReference type="NCBI Taxonomy" id="156205"/>
    <lineage>
        <taxon>Bacteria</taxon>
        <taxon>Bacillati</taxon>
        <taxon>Bacillota</taxon>
        <taxon>Bacilli</taxon>
        <taxon>Bacillales</taxon>
        <taxon>Bacillaceae</taxon>
        <taxon>Halobacillus</taxon>
    </lineage>
</organism>
<keyword evidence="7" id="KW-0547">Nucleotide-binding</keyword>
<dbReference type="Pfam" id="PF02518">
    <property type="entry name" value="HATPase_c"/>
    <property type="match status" value="1"/>
</dbReference>
<keyword evidence="5" id="KW-0597">Phosphoprotein</keyword>
<dbReference type="SMART" id="SM00387">
    <property type="entry name" value="HATPase_c"/>
    <property type="match status" value="1"/>
</dbReference>
<feature type="transmembrane region" description="Helical" evidence="12">
    <location>
        <begin position="317"/>
        <end position="341"/>
    </location>
</feature>
<evidence type="ECO:0000256" key="12">
    <source>
        <dbReference type="SAM" id="Phobius"/>
    </source>
</evidence>
<dbReference type="Pfam" id="PF00672">
    <property type="entry name" value="HAMP"/>
    <property type="match status" value="1"/>
</dbReference>
<gene>
    <name evidence="15" type="ORF">DYE48_19705</name>
</gene>
<evidence type="ECO:0000256" key="6">
    <source>
        <dbReference type="ARBA" id="ARBA00022679"/>
    </source>
</evidence>
<dbReference type="InterPro" id="IPR005467">
    <property type="entry name" value="His_kinase_dom"/>
</dbReference>
<dbReference type="AlphaFoldDB" id="A0A3E0IZK6"/>
<dbReference type="InterPro" id="IPR036890">
    <property type="entry name" value="HATPase_C_sf"/>
</dbReference>
<keyword evidence="12" id="KW-1133">Transmembrane helix</keyword>